<keyword evidence="5" id="KW-0325">Glycoprotein</keyword>
<dbReference type="AlphaFoldDB" id="A0AAD9VNR8"/>
<organism evidence="6 7">
    <name type="scientific">Odynerus spinipes</name>
    <dbReference type="NCBI Taxonomy" id="1348599"/>
    <lineage>
        <taxon>Eukaryota</taxon>
        <taxon>Metazoa</taxon>
        <taxon>Ecdysozoa</taxon>
        <taxon>Arthropoda</taxon>
        <taxon>Hexapoda</taxon>
        <taxon>Insecta</taxon>
        <taxon>Pterygota</taxon>
        <taxon>Neoptera</taxon>
        <taxon>Endopterygota</taxon>
        <taxon>Hymenoptera</taxon>
        <taxon>Apocrita</taxon>
        <taxon>Aculeata</taxon>
        <taxon>Vespoidea</taxon>
        <taxon>Vespidae</taxon>
        <taxon>Eumeninae</taxon>
        <taxon>Odynerus</taxon>
    </lineage>
</organism>
<reference evidence="6" key="1">
    <citation type="submission" date="2021-08" db="EMBL/GenBank/DDBJ databases">
        <authorList>
            <person name="Misof B."/>
            <person name="Oliver O."/>
            <person name="Podsiadlowski L."/>
            <person name="Donath A."/>
            <person name="Peters R."/>
            <person name="Mayer C."/>
            <person name="Rust J."/>
            <person name="Gunkel S."/>
            <person name="Lesny P."/>
            <person name="Martin S."/>
            <person name="Oeyen J.P."/>
            <person name="Petersen M."/>
            <person name="Panagiotis P."/>
            <person name="Wilbrandt J."/>
            <person name="Tanja T."/>
        </authorList>
    </citation>
    <scope>NUCLEOTIDE SEQUENCE</scope>
    <source>
        <strain evidence="6">GBR_01_08_01A</strain>
        <tissue evidence="6">Thorax + abdomen</tissue>
    </source>
</reference>
<accession>A0AAD9VNR8</accession>
<dbReference type="Gene3D" id="2.120.10.30">
    <property type="entry name" value="TolB, C-terminal domain"/>
    <property type="match status" value="1"/>
</dbReference>
<name>A0AAD9VNR8_9HYME</name>
<dbReference type="Pfam" id="PF03022">
    <property type="entry name" value="MRJP"/>
    <property type="match status" value="1"/>
</dbReference>
<comment type="subcellular location">
    <subcellularLocation>
        <location evidence="1">Secreted</location>
    </subcellularLocation>
</comment>
<keyword evidence="7" id="KW-1185">Reference proteome</keyword>
<gene>
    <name evidence="6" type="ORF">KPH14_005191</name>
</gene>
<evidence type="ECO:0000256" key="3">
    <source>
        <dbReference type="ARBA" id="ARBA00022525"/>
    </source>
</evidence>
<dbReference type="PANTHER" id="PTHR10009">
    <property type="entry name" value="PROTEIN YELLOW-RELATED"/>
    <property type="match status" value="1"/>
</dbReference>
<dbReference type="InterPro" id="IPR017996">
    <property type="entry name" value="MRJP/yellow-related"/>
</dbReference>
<evidence type="ECO:0000256" key="5">
    <source>
        <dbReference type="ARBA" id="ARBA00023180"/>
    </source>
</evidence>
<protein>
    <submittedName>
        <fullName evidence="6">Uncharacterized protein</fullName>
    </submittedName>
</protein>
<dbReference type="PRINTS" id="PR01366">
    <property type="entry name" value="ROYALJELLY"/>
</dbReference>
<evidence type="ECO:0000256" key="2">
    <source>
        <dbReference type="ARBA" id="ARBA00009127"/>
    </source>
</evidence>
<keyword evidence="4" id="KW-0732">Signal</keyword>
<dbReference type="PANTHER" id="PTHR10009:SF7">
    <property type="entry name" value="GH10609P-RELATED"/>
    <property type="match status" value="1"/>
</dbReference>
<evidence type="ECO:0000313" key="6">
    <source>
        <dbReference type="EMBL" id="KAK2581536.1"/>
    </source>
</evidence>
<proteinExistence type="inferred from homology"/>
<dbReference type="Proteomes" id="UP001258017">
    <property type="component" value="Unassembled WGS sequence"/>
</dbReference>
<comment type="similarity">
    <text evidence="2">Belongs to the major royal jelly protein family.</text>
</comment>
<dbReference type="GO" id="GO:0005576">
    <property type="term" value="C:extracellular region"/>
    <property type="evidence" value="ECO:0007669"/>
    <property type="project" value="UniProtKB-SubCell"/>
</dbReference>
<dbReference type="InterPro" id="IPR011042">
    <property type="entry name" value="6-blade_b-propeller_TolB-like"/>
</dbReference>
<dbReference type="SUPFAM" id="SSF75011">
    <property type="entry name" value="3-carboxy-cis,cis-mucoante lactonizing enzyme"/>
    <property type="match status" value="1"/>
</dbReference>
<dbReference type="EMBL" id="JAIFRP010000039">
    <property type="protein sequence ID" value="KAK2581536.1"/>
    <property type="molecule type" value="Genomic_DNA"/>
</dbReference>
<evidence type="ECO:0000256" key="1">
    <source>
        <dbReference type="ARBA" id="ARBA00004613"/>
    </source>
</evidence>
<evidence type="ECO:0000313" key="7">
    <source>
        <dbReference type="Proteomes" id="UP001258017"/>
    </source>
</evidence>
<reference evidence="6" key="2">
    <citation type="journal article" date="2023" name="Commun. Biol.">
        <title>Intrasexual cuticular hydrocarbon dimorphism in a wasp sheds light on hydrocarbon biosynthesis genes in Hymenoptera.</title>
        <authorList>
            <person name="Moris V.C."/>
            <person name="Podsiadlowski L."/>
            <person name="Martin S."/>
            <person name="Oeyen J.P."/>
            <person name="Donath A."/>
            <person name="Petersen M."/>
            <person name="Wilbrandt J."/>
            <person name="Misof B."/>
            <person name="Liedtke D."/>
            <person name="Thamm M."/>
            <person name="Scheiner R."/>
            <person name="Schmitt T."/>
            <person name="Niehuis O."/>
        </authorList>
    </citation>
    <scope>NUCLEOTIDE SEQUENCE</scope>
    <source>
        <strain evidence="6">GBR_01_08_01A</strain>
    </source>
</reference>
<sequence length="354" mass="40500">MGFDWESDEQKERYIKEGKYVKDAVVPIDVFIAGKEIFLGIPRATGVPAALVTLNMAKNEGGGPLLRPYPDWSWTDSECDKSIVSVYRVTSDKCGRLWVLDNGKIDEQQKCPPKVLAFDLKTRKLLLIKEIPKEYAFNKTGSGLLVTPLVETFGPNCEKVKMYIADIEGYGLIIWDGKDKFRRFDSEVFAAQKPNFTLNGDSFYLTDGLVGMALTKRCHNPELYFTALASTKLFHVPTKELDFTYGNTPNYVENTGDVDFRKVALVIDGDTMYFCSLEDNALMSWNIKTKFERNNMKTIAKSDKWMQFVSGMKLSETYNWKKCIYGISNKFQRSAAGNRNISEYNYHIFIQRIY</sequence>
<evidence type="ECO:0000256" key="4">
    <source>
        <dbReference type="ARBA" id="ARBA00022729"/>
    </source>
</evidence>
<keyword evidence="3" id="KW-0964">Secreted</keyword>
<comment type="caution">
    <text evidence="6">The sequence shown here is derived from an EMBL/GenBank/DDBJ whole genome shotgun (WGS) entry which is preliminary data.</text>
</comment>